<dbReference type="RefSeq" id="XP_001794016.1">
    <property type="nucleotide sequence ID" value="XM_001793964.1"/>
</dbReference>
<dbReference type="EMBL" id="CH445329">
    <property type="protein sequence ID" value="EAT88657.1"/>
    <property type="molecule type" value="Genomic_DNA"/>
</dbReference>
<dbReference type="InParanoid" id="Q0UXR2"/>
<dbReference type="Proteomes" id="UP000001055">
    <property type="component" value="Unassembled WGS sequence"/>
</dbReference>
<proteinExistence type="predicted"/>
<organism evidence="1 2">
    <name type="scientific">Phaeosphaeria nodorum (strain SN15 / ATCC MYA-4574 / FGSC 10173)</name>
    <name type="common">Glume blotch fungus</name>
    <name type="synonym">Parastagonospora nodorum</name>
    <dbReference type="NCBI Taxonomy" id="321614"/>
    <lineage>
        <taxon>Eukaryota</taxon>
        <taxon>Fungi</taxon>
        <taxon>Dikarya</taxon>
        <taxon>Ascomycota</taxon>
        <taxon>Pezizomycotina</taxon>
        <taxon>Dothideomycetes</taxon>
        <taxon>Pleosporomycetidae</taxon>
        <taxon>Pleosporales</taxon>
        <taxon>Pleosporineae</taxon>
        <taxon>Phaeosphaeriaceae</taxon>
        <taxon>Parastagonospora</taxon>
    </lineage>
</organism>
<dbReference type="KEGG" id="pno:SNOG_03452"/>
<protein>
    <submittedName>
        <fullName evidence="1">Uncharacterized protein</fullName>
    </submittedName>
</protein>
<gene>
    <name evidence="1" type="ORF">SNOG_03452</name>
</gene>
<sequence length="193" mass="21242">MNQKPRAGCEQVQRASFTFPTVQRYTRRVMYIGPDGGSDRSVVPQPPTSASFLSPCTPQVTILTSTSAARPATFFAHLRTSVSASRVRDCNRTLCTVCAFVVIHISTTASHRPRYGTTALERPAACLSLGIEESRRRREWPTVAVRYVKLSLARNLGSITSARPSFLTTLHSTILLSGSYLPRSELRIPTTAE</sequence>
<dbReference type="HOGENOM" id="CLU_1409261_0_0_1"/>
<reference evidence="2" key="1">
    <citation type="journal article" date="2007" name="Plant Cell">
        <title>Dothideomycete-plant interactions illuminated by genome sequencing and EST analysis of the wheat pathogen Stagonospora nodorum.</title>
        <authorList>
            <person name="Hane J.K."/>
            <person name="Lowe R.G."/>
            <person name="Solomon P.S."/>
            <person name="Tan K.C."/>
            <person name="Schoch C.L."/>
            <person name="Spatafora J.W."/>
            <person name="Crous P.W."/>
            <person name="Kodira C."/>
            <person name="Birren B.W."/>
            <person name="Galagan J.E."/>
            <person name="Torriani S.F."/>
            <person name="McDonald B.A."/>
            <person name="Oliver R.P."/>
        </authorList>
    </citation>
    <scope>NUCLEOTIDE SEQUENCE [LARGE SCALE GENOMIC DNA]</scope>
    <source>
        <strain evidence="2">SN15 / ATCC MYA-4574 / FGSC 10173</strain>
    </source>
</reference>
<accession>Q0UXR2</accession>
<dbReference type="GeneID" id="5970879"/>
<name>Q0UXR2_PHANO</name>
<evidence type="ECO:0000313" key="1">
    <source>
        <dbReference type="EMBL" id="EAT88657.1"/>
    </source>
</evidence>
<evidence type="ECO:0000313" key="2">
    <source>
        <dbReference type="Proteomes" id="UP000001055"/>
    </source>
</evidence>
<dbReference type="AlphaFoldDB" id="Q0UXR2"/>